<name>A0A2U8FTN4_9BURK</name>
<feature type="domain" description="YhdP central" evidence="3">
    <location>
        <begin position="58"/>
        <end position="1439"/>
    </location>
</feature>
<organism evidence="4 5">
    <name type="scientific">Aquabacterium olei</name>
    <dbReference type="NCBI Taxonomy" id="1296669"/>
    <lineage>
        <taxon>Bacteria</taxon>
        <taxon>Pseudomonadati</taxon>
        <taxon>Pseudomonadota</taxon>
        <taxon>Betaproteobacteria</taxon>
        <taxon>Burkholderiales</taxon>
        <taxon>Aquabacterium</taxon>
    </lineage>
</organism>
<feature type="region of interest" description="Disordered" evidence="1">
    <location>
        <begin position="1446"/>
        <end position="1467"/>
    </location>
</feature>
<dbReference type="Proteomes" id="UP000244892">
    <property type="component" value="Chromosome"/>
</dbReference>
<dbReference type="KEGG" id="aon:DEH84_14070"/>
<reference evidence="4 5" key="1">
    <citation type="submission" date="2018-05" db="EMBL/GenBank/DDBJ databases">
        <title>complete genome sequence of Aquabacterium olei NBRC 110486.</title>
        <authorList>
            <person name="Tang B."/>
            <person name="Chang J."/>
            <person name="Zhang L."/>
            <person name="Yang H."/>
        </authorList>
    </citation>
    <scope>NUCLEOTIDE SEQUENCE [LARGE SCALE GENOMIC DNA]</scope>
    <source>
        <strain evidence="4 5">NBRC 110486</strain>
    </source>
</reference>
<keyword evidence="2" id="KW-0812">Transmembrane</keyword>
<feature type="region of interest" description="Disordered" evidence="1">
    <location>
        <begin position="1"/>
        <end position="30"/>
    </location>
</feature>
<protein>
    <submittedName>
        <fullName evidence="4">TIGR02099 family protein</fullName>
    </submittedName>
</protein>
<evidence type="ECO:0000313" key="5">
    <source>
        <dbReference type="Proteomes" id="UP000244892"/>
    </source>
</evidence>
<dbReference type="InterPro" id="IPR025263">
    <property type="entry name" value="YhdP_central"/>
</dbReference>
<keyword evidence="5" id="KW-1185">Reference proteome</keyword>
<evidence type="ECO:0000313" key="4">
    <source>
        <dbReference type="EMBL" id="AWI54421.1"/>
    </source>
</evidence>
<dbReference type="Pfam" id="PF13116">
    <property type="entry name" value="YhdP"/>
    <property type="match status" value="1"/>
</dbReference>
<evidence type="ECO:0000256" key="1">
    <source>
        <dbReference type="SAM" id="MobiDB-lite"/>
    </source>
</evidence>
<dbReference type="RefSeq" id="WP_109037417.1">
    <property type="nucleotide sequence ID" value="NZ_CP029210.1"/>
</dbReference>
<accession>A0A2U8FTN4</accession>
<sequence length="1467" mass="158258">MSKPLSERPVEEGAVPSVDPVTPAPPEGRMRGLGRHFGTLGRAGLGGVRWLAWGLLGACGVLVLAWAALLWLILPRADQWRLDVAEQATRALGVPVQIGQLHGEAQGLWPVLSLRDVRLLDRQGRVGLRLPEVTARLSPLTLSPLSLWQRQLVLGRLTLLAPELAVRRDTEGRWHVAGLQIEPSRASASADGAMLDWVMSQSRIEIRQGTVLWQDELRGGAPLALREVELRLTNRPGLGQRLHDVRLQATPPAAFGERIELRGRFQQPLWLTGPAAETRDGAPGWWRQVALRTTRAGDLASWRGEVTASLPRVDVQTLRQHVSLPVQVAGGHGRIMATMGVRSGLVTSVSLDVDVAAVQVQLARDTEPLAFRRLQGRVALAHETRVTRLTWTDLAFELDEGLTWPRSSASLEWRHAPWPAGGGLTEQLWALTQGGDVRADRLDLALLARLANRLPLAASVRTRLADLAPQGVVEDLRWQWEGRPEAPQRYTASGRARGLAWAPDAASGRPGLAGADVTVTASEQGGEADLSVAGGWMAFPGVFELPEVPLDRLRSRVTWRMQPGASGQPAGFELRVREAEFANPDARGRLSGRWQTGDGAKRLPGRLQLDGELQQARADRVWRYLPLEIPKDARDYVQHALREGKGERVVFEVRGDLDAFPFKDDRGGRFRVTVPVRQLHLDYVPAALDAGHWPAFTALDGELRFEGQRMLIRGARGRLGGLGSGGFRLQEVEGRIDDLGADEPHLTIQGRGDGPLDDMLRFLSASPVGGWTGDVMSQSQATGSGTMQLSLDIPLNHTSDTRVRGQVQLAERDAASLRLMPGLPTFQAVRGRVTFTEQTLQIQAETQLWGQPFVVEGGVDATGQTRIQARGSISGEGLRQAHEWPALKRLGQHAQGETPAAVLVTVPTTGPGRGQPEVVVSSSLQGLAVHLPAPLNKPANASWPLKVVHRADDPDGRHDAIVVDLGAPVPLSGGVPWLHVDLRRDVSQPRSTVTRGVMSLVQAGAGLPALPAMPPRGIAAQAFLDTADVDAWLAAATAPAAPTHAQGALPSAVAYKGGAHHTPPDAELEDYLPDTVTLKANALSWQGRTLRDLQATVAHPDDGLWRVQLNAQQAAGQLEWLSDPASPSGALRAGRLVARLSRLSVPASEARALTERATARLQQRESTSVPALDVVIDDFEWRGIPLGRIEVQAVNRPSTQPGRTGLPEWRLDTFRISNADAELRASGQWTAPESGRTRSAFGFQLDLANSGTLLARLGLPQTLKGGRGTLSGQISWAGSPLEPDPASMSGDVAVQIAEGRFLKADPGMAKLLGVLSLQSLPRRLTLDFRDVFQQGFGFDRIDGQVTIDQGVARTRALRMRGVQALVLMDGQADLARETQDLHVYVLPDLNAGGASLAYAAINPVVGLGTFLAQVLLRKQVSEASAQAFRITGSWAQPQVEKVRFEPDAAEAAGEVQPAAPPAPRKPS</sequence>
<dbReference type="EMBL" id="CP029210">
    <property type="protein sequence ID" value="AWI54421.1"/>
    <property type="molecule type" value="Genomic_DNA"/>
</dbReference>
<keyword evidence="2" id="KW-1133">Transmembrane helix</keyword>
<feature type="compositionally biased region" description="Pro residues" evidence="1">
    <location>
        <begin position="1458"/>
        <end position="1467"/>
    </location>
</feature>
<evidence type="ECO:0000256" key="2">
    <source>
        <dbReference type="SAM" id="Phobius"/>
    </source>
</evidence>
<keyword evidence="2" id="KW-0472">Membrane</keyword>
<dbReference type="PANTHER" id="PTHR38690">
    <property type="entry name" value="PROTEASE-RELATED"/>
    <property type="match status" value="1"/>
</dbReference>
<dbReference type="InterPro" id="IPR011836">
    <property type="entry name" value="YhdP"/>
</dbReference>
<evidence type="ECO:0000259" key="3">
    <source>
        <dbReference type="Pfam" id="PF13116"/>
    </source>
</evidence>
<feature type="transmembrane region" description="Helical" evidence="2">
    <location>
        <begin position="50"/>
        <end position="74"/>
    </location>
</feature>
<dbReference type="OrthoDB" id="8521382at2"/>
<proteinExistence type="predicted"/>
<dbReference type="PANTHER" id="PTHR38690:SF1">
    <property type="entry name" value="PROTEASE"/>
    <property type="match status" value="1"/>
</dbReference>
<feature type="compositionally biased region" description="Basic and acidic residues" evidence="1">
    <location>
        <begin position="1"/>
        <end position="11"/>
    </location>
</feature>
<gene>
    <name evidence="4" type="ORF">DEH84_14070</name>
</gene>
<dbReference type="NCBIfam" id="TIGR02099">
    <property type="entry name" value="YhdP family protein"/>
    <property type="match status" value="1"/>
</dbReference>